<name>A0A839SWT0_9PROT</name>
<dbReference type="InterPro" id="IPR050334">
    <property type="entry name" value="Molybdenum_import_ModC"/>
</dbReference>
<protein>
    <submittedName>
        <fullName evidence="12">Molybdate transport system ATP-binding protein</fullName>
    </submittedName>
</protein>
<keyword evidence="6 12" id="KW-0067">ATP-binding</keyword>
<dbReference type="InterPro" id="IPR011868">
    <property type="entry name" value="ModC_ABC_ATP-bd"/>
</dbReference>
<dbReference type="NCBIfam" id="TIGR02142">
    <property type="entry name" value="modC_ABC"/>
    <property type="match status" value="1"/>
</dbReference>
<dbReference type="Pfam" id="PF03459">
    <property type="entry name" value="TOBE"/>
    <property type="match status" value="1"/>
</dbReference>
<dbReference type="InterPro" id="IPR003439">
    <property type="entry name" value="ABC_transporter-like_ATP-bd"/>
</dbReference>
<dbReference type="PANTHER" id="PTHR43514:SF4">
    <property type="entry name" value="ABC TRANSPORTER I FAMILY MEMBER 10"/>
    <property type="match status" value="1"/>
</dbReference>
<dbReference type="PROSITE" id="PS50893">
    <property type="entry name" value="ABC_TRANSPORTER_2"/>
    <property type="match status" value="1"/>
</dbReference>
<keyword evidence="4" id="KW-0997">Cell inner membrane</keyword>
<evidence type="ECO:0000313" key="12">
    <source>
        <dbReference type="EMBL" id="MBB3065403.1"/>
    </source>
</evidence>
<feature type="domain" description="ABC transporter" evidence="10">
    <location>
        <begin position="1"/>
        <end position="234"/>
    </location>
</feature>
<evidence type="ECO:0000259" key="11">
    <source>
        <dbReference type="PROSITE" id="PS51866"/>
    </source>
</evidence>
<dbReference type="InterPro" id="IPR004606">
    <property type="entry name" value="Mop_domain"/>
</dbReference>
<dbReference type="PANTHER" id="PTHR43514">
    <property type="entry name" value="ABC TRANSPORTER I FAMILY MEMBER 10"/>
    <property type="match status" value="1"/>
</dbReference>
<dbReference type="SUPFAM" id="SSF50331">
    <property type="entry name" value="MOP-like"/>
    <property type="match status" value="1"/>
</dbReference>
<keyword evidence="8" id="KW-0472">Membrane</keyword>
<feature type="domain" description="Mop" evidence="11">
    <location>
        <begin position="294"/>
        <end position="360"/>
    </location>
</feature>
<dbReference type="InterPro" id="IPR005116">
    <property type="entry name" value="Transp-assoc_OB_typ1"/>
</dbReference>
<keyword evidence="7" id="KW-1278">Translocase</keyword>
<dbReference type="Proteomes" id="UP000581135">
    <property type="component" value="Unassembled WGS sequence"/>
</dbReference>
<dbReference type="AlphaFoldDB" id="A0A839SWT0"/>
<dbReference type="InterPro" id="IPR017871">
    <property type="entry name" value="ABC_transporter-like_CS"/>
</dbReference>
<evidence type="ECO:0000256" key="7">
    <source>
        <dbReference type="ARBA" id="ARBA00022967"/>
    </source>
</evidence>
<comment type="caution">
    <text evidence="12">The sequence shown here is derived from an EMBL/GenBank/DDBJ whole genome shotgun (WGS) entry which is preliminary data.</text>
</comment>
<dbReference type="GO" id="GO:0016887">
    <property type="term" value="F:ATP hydrolysis activity"/>
    <property type="evidence" value="ECO:0007669"/>
    <property type="project" value="InterPro"/>
</dbReference>
<keyword evidence="5" id="KW-0547">Nucleotide-binding</keyword>
<evidence type="ECO:0000313" key="13">
    <source>
        <dbReference type="Proteomes" id="UP000581135"/>
    </source>
</evidence>
<dbReference type="GO" id="GO:0016020">
    <property type="term" value="C:membrane"/>
    <property type="evidence" value="ECO:0007669"/>
    <property type="project" value="InterPro"/>
</dbReference>
<proteinExistence type="predicted"/>
<evidence type="ECO:0000256" key="1">
    <source>
        <dbReference type="ARBA" id="ARBA00022448"/>
    </source>
</evidence>
<evidence type="ECO:0000256" key="6">
    <source>
        <dbReference type="ARBA" id="ARBA00022840"/>
    </source>
</evidence>
<dbReference type="InterPro" id="IPR027417">
    <property type="entry name" value="P-loop_NTPase"/>
</dbReference>
<dbReference type="Gene3D" id="3.40.50.300">
    <property type="entry name" value="P-loop containing nucleotide triphosphate hydrolases"/>
    <property type="match status" value="1"/>
</dbReference>
<dbReference type="PROSITE" id="PS51866">
    <property type="entry name" value="MOP"/>
    <property type="match status" value="1"/>
</dbReference>
<dbReference type="Pfam" id="PF00005">
    <property type="entry name" value="ABC_tran"/>
    <property type="match status" value="1"/>
</dbReference>
<dbReference type="Gene3D" id="2.40.50.100">
    <property type="match status" value="1"/>
</dbReference>
<organism evidence="12 13">
    <name type="scientific">Limibacillus halophilus</name>
    <dbReference type="NCBI Taxonomy" id="1579333"/>
    <lineage>
        <taxon>Bacteria</taxon>
        <taxon>Pseudomonadati</taxon>
        <taxon>Pseudomonadota</taxon>
        <taxon>Alphaproteobacteria</taxon>
        <taxon>Rhodospirillales</taxon>
        <taxon>Rhodovibrionaceae</taxon>
        <taxon>Limibacillus</taxon>
    </lineage>
</organism>
<keyword evidence="13" id="KW-1185">Reference proteome</keyword>
<evidence type="ECO:0000256" key="9">
    <source>
        <dbReference type="PROSITE-ProRule" id="PRU01213"/>
    </source>
</evidence>
<sequence length="375" mass="40854">MILEVSFELDRRGFPLSIDFAAEARGITAIFGPSGAGKTTLINVIAGLIRPDKGKICLAGETLYDSETKLYVPTRGRRIGYVFQDGRLFPHLKVRDNLLYGWRRRGKPVPEHEIDKIVELLGIGSLLMRRPAGLSGGERQRVALGRALLSGPKLLLLDEPLAALDHSRKEEILPYLEGLRDEARVPILVVSHSIEEVTRLADNMVLLNNGKVAASGSVSGIMSRLDLFPLTGRFEAGAVIDCLIERQDSAFNLTELRFDHGSLTVPGLQGRPGDSVRVRIRARDIILALAPLSEVSANNQIAAKVVEIRQDPGPYVDVSLGCGNTTLLARVTRKSKERLNLRPGLDIFAVVKSVTVERRGGRSARPAPASTPTDA</sequence>
<dbReference type="InterPro" id="IPR008995">
    <property type="entry name" value="Mo/tungstate-bd_C_term_dom"/>
</dbReference>
<keyword evidence="3 9" id="KW-0500">Molybdenum</keyword>
<dbReference type="SUPFAM" id="SSF52540">
    <property type="entry name" value="P-loop containing nucleoside triphosphate hydrolases"/>
    <property type="match status" value="1"/>
</dbReference>
<gene>
    <name evidence="12" type="ORF">FHR98_001690</name>
</gene>
<keyword evidence="1" id="KW-0813">Transport</keyword>
<dbReference type="GO" id="GO:0005524">
    <property type="term" value="F:ATP binding"/>
    <property type="evidence" value="ECO:0007669"/>
    <property type="project" value="UniProtKB-KW"/>
</dbReference>
<dbReference type="PROSITE" id="PS00211">
    <property type="entry name" value="ABC_TRANSPORTER_1"/>
    <property type="match status" value="1"/>
</dbReference>
<keyword evidence="2" id="KW-1003">Cell membrane</keyword>
<evidence type="ECO:0000256" key="2">
    <source>
        <dbReference type="ARBA" id="ARBA00022475"/>
    </source>
</evidence>
<reference evidence="12 13" key="1">
    <citation type="submission" date="2020-08" db="EMBL/GenBank/DDBJ databases">
        <title>Genomic Encyclopedia of Type Strains, Phase III (KMG-III): the genomes of soil and plant-associated and newly described type strains.</title>
        <authorList>
            <person name="Whitman W."/>
        </authorList>
    </citation>
    <scope>NUCLEOTIDE SEQUENCE [LARGE SCALE GENOMIC DNA]</scope>
    <source>
        <strain evidence="12 13">CECT 8803</strain>
    </source>
</reference>
<evidence type="ECO:0000256" key="5">
    <source>
        <dbReference type="ARBA" id="ARBA00022741"/>
    </source>
</evidence>
<evidence type="ECO:0000259" key="10">
    <source>
        <dbReference type="PROSITE" id="PS50893"/>
    </source>
</evidence>
<dbReference type="RefSeq" id="WP_183416236.1">
    <property type="nucleotide sequence ID" value="NZ_JACHXA010000004.1"/>
</dbReference>
<dbReference type="InterPro" id="IPR003593">
    <property type="entry name" value="AAA+_ATPase"/>
</dbReference>
<evidence type="ECO:0000256" key="8">
    <source>
        <dbReference type="ARBA" id="ARBA00023136"/>
    </source>
</evidence>
<dbReference type="EMBL" id="JACHXA010000004">
    <property type="protein sequence ID" value="MBB3065403.1"/>
    <property type="molecule type" value="Genomic_DNA"/>
</dbReference>
<evidence type="ECO:0000256" key="4">
    <source>
        <dbReference type="ARBA" id="ARBA00022519"/>
    </source>
</evidence>
<accession>A0A839SWT0</accession>
<dbReference type="GO" id="GO:0015098">
    <property type="term" value="F:molybdate ion transmembrane transporter activity"/>
    <property type="evidence" value="ECO:0007669"/>
    <property type="project" value="InterPro"/>
</dbReference>
<dbReference type="SMART" id="SM00382">
    <property type="entry name" value="AAA"/>
    <property type="match status" value="1"/>
</dbReference>
<evidence type="ECO:0000256" key="3">
    <source>
        <dbReference type="ARBA" id="ARBA00022505"/>
    </source>
</evidence>
<dbReference type="GO" id="GO:0140359">
    <property type="term" value="F:ABC-type transporter activity"/>
    <property type="evidence" value="ECO:0007669"/>
    <property type="project" value="InterPro"/>
</dbReference>